<name>A0A6G0QP98_9STRA</name>
<dbReference type="Proteomes" id="UP000486351">
    <property type="component" value="Unassembled WGS sequence"/>
</dbReference>
<comment type="caution">
    <text evidence="1">The sequence shown here is derived from an EMBL/GenBank/DDBJ whole genome shotgun (WGS) entry which is preliminary data.</text>
</comment>
<organism evidence="1 2">
    <name type="scientific">Phytophthora fragariae</name>
    <dbReference type="NCBI Taxonomy" id="53985"/>
    <lineage>
        <taxon>Eukaryota</taxon>
        <taxon>Sar</taxon>
        <taxon>Stramenopiles</taxon>
        <taxon>Oomycota</taxon>
        <taxon>Peronosporomycetes</taxon>
        <taxon>Peronosporales</taxon>
        <taxon>Peronosporaceae</taxon>
        <taxon>Phytophthora</taxon>
    </lineage>
</organism>
<proteinExistence type="predicted"/>
<dbReference type="EMBL" id="QXFY01002492">
    <property type="protein sequence ID" value="KAE9296591.1"/>
    <property type="molecule type" value="Genomic_DNA"/>
</dbReference>
<evidence type="ECO:0000313" key="2">
    <source>
        <dbReference type="Proteomes" id="UP000486351"/>
    </source>
</evidence>
<evidence type="ECO:0000313" key="1">
    <source>
        <dbReference type="EMBL" id="KAE9296591.1"/>
    </source>
</evidence>
<sequence>MLHNAHMQFEWTPHTISLISLQGEPLRASSTVANADTDGAITEVDTSLHDSVCLSEEDAAPTEFQNAVEASHDVVDIAASRASSTAVTTPSVVVIDVEAGGNDKHSGPNEGVCLRDDPSAADARAASTIEKASGEVTLGAALLKPSESTISCEGSDELAGTCPAASPTDQELVEASDYLANIPTRYKRAKIRHQDKKRPGQWSVGRSRKRRYQMKCRVTKSGSNIYHARSLKAQKIKKLLRSPGDLGRIRSLHKRRPVYTEPTKDDRLIMDEVQWPAGINEIGECVTNGVTFPDIGDYHSC</sequence>
<gene>
    <name evidence="1" type="ORF">PF008_g23960</name>
</gene>
<reference evidence="1 2" key="1">
    <citation type="submission" date="2018-09" db="EMBL/GenBank/DDBJ databases">
        <title>Genomic investigation of the strawberry pathogen Phytophthora fragariae indicates pathogenicity is determined by transcriptional variation in three key races.</title>
        <authorList>
            <person name="Adams T.M."/>
            <person name="Armitage A.D."/>
            <person name="Sobczyk M.K."/>
            <person name="Bates H.J."/>
            <person name="Dunwell J.M."/>
            <person name="Nellist C.F."/>
            <person name="Harrison R.J."/>
        </authorList>
    </citation>
    <scope>NUCLEOTIDE SEQUENCE [LARGE SCALE GENOMIC DNA]</scope>
    <source>
        <strain evidence="1 2">NOV-77</strain>
    </source>
</reference>
<accession>A0A6G0QP98</accession>
<protein>
    <submittedName>
        <fullName evidence="1">Uncharacterized protein</fullName>
    </submittedName>
</protein>
<dbReference type="AlphaFoldDB" id="A0A6G0QP98"/>